<feature type="domain" description="PPM-type phosphatase" evidence="2">
    <location>
        <begin position="2"/>
        <end position="164"/>
    </location>
</feature>
<proteinExistence type="predicted"/>
<evidence type="ECO:0000256" key="1">
    <source>
        <dbReference type="ARBA" id="ARBA00022801"/>
    </source>
</evidence>
<reference evidence="4" key="1">
    <citation type="journal article" date="2019" name="Int. J. Syst. Evol. Microbiol.">
        <title>The Global Catalogue of Microorganisms (GCM) 10K type strain sequencing project: providing services to taxonomists for standard genome sequencing and annotation.</title>
        <authorList>
            <consortium name="The Broad Institute Genomics Platform"/>
            <consortium name="The Broad Institute Genome Sequencing Center for Infectious Disease"/>
            <person name="Wu L."/>
            <person name="Ma J."/>
        </authorList>
    </citation>
    <scope>NUCLEOTIDE SEQUENCE [LARGE SCALE GENOMIC DNA]</scope>
    <source>
        <strain evidence="4">NBRC 108725</strain>
    </source>
</reference>
<evidence type="ECO:0000313" key="3">
    <source>
        <dbReference type="EMBL" id="BDZ44829.1"/>
    </source>
</evidence>
<name>A0ABN6XIX0_9MICO</name>
<dbReference type="InterPro" id="IPR001932">
    <property type="entry name" value="PPM-type_phosphatase-like_dom"/>
</dbReference>
<dbReference type="EMBL" id="AP027731">
    <property type="protein sequence ID" value="BDZ44829.1"/>
    <property type="molecule type" value="Genomic_DNA"/>
</dbReference>
<keyword evidence="4" id="KW-1185">Reference proteome</keyword>
<accession>A0ABN6XIX0</accession>
<evidence type="ECO:0000259" key="2">
    <source>
        <dbReference type="Pfam" id="PF07228"/>
    </source>
</evidence>
<sequence>MIAATTRAAVRGALHEPAVADSVATADSVISDDLTSTEAFVTMFHARLCSGTNVLSVVDAGHGLGVIVRADGSTEIMPSLNLPLGVLPDQAWGTGTYRLAVGDLVLVFSDGVLDLFDGTLDSLHRAARMAVDRASTAQAAVDNVTRLASRGRLADDVTVVAIRRAA</sequence>
<dbReference type="SUPFAM" id="SSF81606">
    <property type="entry name" value="PP2C-like"/>
    <property type="match status" value="1"/>
</dbReference>
<dbReference type="Pfam" id="PF07228">
    <property type="entry name" value="SpoIIE"/>
    <property type="match status" value="1"/>
</dbReference>
<dbReference type="InterPro" id="IPR036457">
    <property type="entry name" value="PPM-type-like_dom_sf"/>
</dbReference>
<dbReference type="InterPro" id="IPR052016">
    <property type="entry name" value="Bact_Sigma-Reg"/>
</dbReference>
<protein>
    <recommendedName>
        <fullName evidence="2">PPM-type phosphatase domain-containing protein</fullName>
    </recommendedName>
</protein>
<evidence type="ECO:0000313" key="4">
    <source>
        <dbReference type="Proteomes" id="UP001321498"/>
    </source>
</evidence>
<dbReference type="RefSeq" id="WP_286278241.1">
    <property type="nucleotide sequence ID" value="NZ_AP027731.1"/>
</dbReference>
<dbReference type="Gene3D" id="3.60.40.10">
    <property type="entry name" value="PPM-type phosphatase domain"/>
    <property type="match status" value="1"/>
</dbReference>
<organism evidence="3 4">
    <name type="scientific">Naasia aerilata</name>
    <dbReference type="NCBI Taxonomy" id="1162966"/>
    <lineage>
        <taxon>Bacteria</taxon>
        <taxon>Bacillati</taxon>
        <taxon>Actinomycetota</taxon>
        <taxon>Actinomycetes</taxon>
        <taxon>Micrococcales</taxon>
        <taxon>Microbacteriaceae</taxon>
        <taxon>Naasia</taxon>
    </lineage>
</organism>
<gene>
    <name evidence="3" type="ORF">GCM10025866_07380</name>
</gene>
<keyword evidence="1" id="KW-0378">Hydrolase</keyword>
<dbReference type="PANTHER" id="PTHR43156:SF2">
    <property type="entry name" value="STAGE II SPORULATION PROTEIN E"/>
    <property type="match status" value="1"/>
</dbReference>
<dbReference type="PANTHER" id="PTHR43156">
    <property type="entry name" value="STAGE II SPORULATION PROTEIN E-RELATED"/>
    <property type="match status" value="1"/>
</dbReference>
<dbReference type="Proteomes" id="UP001321498">
    <property type="component" value="Chromosome"/>
</dbReference>